<protein>
    <submittedName>
        <fullName evidence="1">Uncharacterized protein</fullName>
    </submittedName>
</protein>
<dbReference type="EMBL" id="JBANRG010000057">
    <property type="protein sequence ID" value="KAK7442760.1"/>
    <property type="molecule type" value="Genomic_DNA"/>
</dbReference>
<keyword evidence="2" id="KW-1185">Reference proteome</keyword>
<organism evidence="1 2">
    <name type="scientific">Marasmiellus scandens</name>
    <dbReference type="NCBI Taxonomy" id="2682957"/>
    <lineage>
        <taxon>Eukaryota</taxon>
        <taxon>Fungi</taxon>
        <taxon>Dikarya</taxon>
        <taxon>Basidiomycota</taxon>
        <taxon>Agaricomycotina</taxon>
        <taxon>Agaricomycetes</taxon>
        <taxon>Agaricomycetidae</taxon>
        <taxon>Agaricales</taxon>
        <taxon>Marasmiineae</taxon>
        <taxon>Omphalotaceae</taxon>
        <taxon>Marasmiellus</taxon>
    </lineage>
</organism>
<dbReference type="Proteomes" id="UP001498398">
    <property type="component" value="Unassembled WGS sequence"/>
</dbReference>
<accession>A0ABR1IW26</accession>
<evidence type="ECO:0000313" key="1">
    <source>
        <dbReference type="EMBL" id="KAK7442760.1"/>
    </source>
</evidence>
<name>A0ABR1IW26_9AGAR</name>
<evidence type="ECO:0000313" key="2">
    <source>
        <dbReference type="Proteomes" id="UP001498398"/>
    </source>
</evidence>
<sequence>MRSYASIKVQPDYESFLEELQLYVGSVVAPALPASLDKLDQHRHAHKILQKWETSHEPQQAAALTLDGALKILLMAATEEFGLAPRDVYEAIFNPVCIMKTHQSALSDVCYDELYAVVKRSNTYPNSKSLTHRIFSIYPDPSSELDWKINFKSPNIARKALDRMEQREKDGDIEMYRHFKNSQEASAIASRLFESIANKRLASDNLSSCVLFPMANSGTDNSPILSINFSNANSAPATNVSLPIAKMDITDFSGKVRDPLVLMDRFYRPEASSNPLFDAFCAVRTDDDDSESVYIDLWIFQHTTSHSHQGSDLGYPFIRKIIRGLENSFQTGANELKRKLSVCTSVHYVLVVPEDDENGFWEWIMPAGYDTETSFQDHRVLGSFEACSTVGCVTAS</sequence>
<reference evidence="1 2" key="1">
    <citation type="submission" date="2024-01" db="EMBL/GenBank/DDBJ databases">
        <title>A draft genome for the cacao thread blight pathogen Marasmiellus scandens.</title>
        <authorList>
            <person name="Baruah I.K."/>
            <person name="Leung J."/>
            <person name="Bukari Y."/>
            <person name="Amoako-Attah I."/>
            <person name="Meinhardt L.W."/>
            <person name="Bailey B.A."/>
            <person name="Cohen S.P."/>
        </authorList>
    </citation>
    <scope>NUCLEOTIDE SEQUENCE [LARGE SCALE GENOMIC DNA]</scope>
    <source>
        <strain evidence="1 2">GH-19</strain>
    </source>
</reference>
<comment type="caution">
    <text evidence="1">The sequence shown here is derived from an EMBL/GenBank/DDBJ whole genome shotgun (WGS) entry which is preliminary data.</text>
</comment>
<proteinExistence type="predicted"/>
<gene>
    <name evidence="1" type="ORF">VKT23_016007</name>
</gene>